<proteinExistence type="predicted"/>
<accession>K9W676</accession>
<dbReference type="AlphaFoldDB" id="K9W676"/>
<evidence type="ECO:0000313" key="3">
    <source>
        <dbReference type="Proteomes" id="UP000010472"/>
    </source>
</evidence>
<dbReference type="HOGENOM" id="CLU_2329006_0_0_3"/>
<dbReference type="RefSeq" id="WP_015205395.1">
    <property type="nucleotide sequence ID" value="NC_019753.1"/>
</dbReference>
<keyword evidence="1" id="KW-0472">Membrane</keyword>
<keyword evidence="1" id="KW-1133">Transmembrane helix</keyword>
<reference evidence="2 3" key="1">
    <citation type="submission" date="2012-06" db="EMBL/GenBank/DDBJ databases">
        <title>Finished chromosome of genome of Crinalium epipsammum PCC 9333.</title>
        <authorList>
            <consortium name="US DOE Joint Genome Institute"/>
            <person name="Gugger M."/>
            <person name="Coursin T."/>
            <person name="Rippka R."/>
            <person name="Tandeau De Marsac N."/>
            <person name="Huntemann M."/>
            <person name="Wei C.-L."/>
            <person name="Han J."/>
            <person name="Detter J.C."/>
            <person name="Han C."/>
            <person name="Tapia R."/>
            <person name="Davenport K."/>
            <person name="Daligault H."/>
            <person name="Erkkila T."/>
            <person name="Gu W."/>
            <person name="Munk A.C.C."/>
            <person name="Teshima H."/>
            <person name="Xu Y."/>
            <person name="Chain P."/>
            <person name="Chen A."/>
            <person name="Krypides N."/>
            <person name="Mavromatis K."/>
            <person name="Markowitz V."/>
            <person name="Szeto E."/>
            <person name="Ivanova N."/>
            <person name="Mikhailova N."/>
            <person name="Ovchinnikova G."/>
            <person name="Pagani I."/>
            <person name="Pati A."/>
            <person name="Goodwin L."/>
            <person name="Peters L."/>
            <person name="Pitluck S."/>
            <person name="Woyke T."/>
            <person name="Kerfeld C."/>
        </authorList>
    </citation>
    <scope>NUCLEOTIDE SEQUENCE [LARGE SCALE GENOMIC DNA]</scope>
    <source>
        <strain evidence="2 3">PCC 9333</strain>
    </source>
</reference>
<dbReference type="PATRIC" id="fig|1173022.3.peg.4886"/>
<dbReference type="EMBL" id="CP003620">
    <property type="protein sequence ID" value="AFZ15304.1"/>
    <property type="molecule type" value="Genomic_DNA"/>
</dbReference>
<dbReference type="OrthoDB" id="468426at2"/>
<organism evidence="2 3">
    <name type="scientific">Crinalium epipsammum PCC 9333</name>
    <dbReference type="NCBI Taxonomy" id="1173022"/>
    <lineage>
        <taxon>Bacteria</taxon>
        <taxon>Bacillati</taxon>
        <taxon>Cyanobacteriota</taxon>
        <taxon>Cyanophyceae</taxon>
        <taxon>Gomontiellales</taxon>
        <taxon>Gomontiellaceae</taxon>
        <taxon>Crinalium</taxon>
    </lineage>
</organism>
<dbReference type="eggNOG" id="ENOG5033BKI">
    <property type="taxonomic scope" value="Bacteria"/>
</dbReference>
<sequence>MTRRNEFLGVVLGILGVLGINLLVFILLLFYTINNYPIESTPPAFLFGSCLYQLLYVIPAIIWLKREQRWGLMKGIIIGAVITALLNGGCFLMLVPPR</sequence>
<evidence type="ECO:0000313" key="2">
    <source>
        <dbReference type="EMBL" id="AFZ15304.1"/>
    </source>
</evidence>
<protein>
    <submittedName>
        <fullName evidence="2">Uncharacterized protein</fullName>
    </submittedName>
</protein>
<dbReference type="KEGG" id="cep:Cri9333_4523"/>
<keyword evidence="1" id="KW-0812">Transmembrane</keyword>
<dbReference type="Proteomes" id="UP000010472">
    <property type="component" value="Chromosome"/>
</dbReference>
<keyword evidence="3" id="KW-1185">Reference proteome</keyword>
<gene>
    <name evidence="2" type="ORF">Cri9333_4523</name>
</gene>
<feature type="transmembrane region" description="Helical" evidence="1">
    <location>
        <begin position="76"/>
        <end position="95"/>
    </location>
</feature>
<evidence type="ECO:0000256" key="1">
    <source>
        <dbReference type="SAM" id="Phobius"/>
    </source>
</evidence>
<feature type="transmembrane region" description="Helical" evidence="1">
    <location>
        <begin position="7"/>
        <end position="33"/>
    </location>
</feature>
<feature type="transmembrane region" description="Helical" evidence="1">
    <location>
        <begin position="45"/>
        <end position="64"/>
    </location>
</feature>
<name>K9W676_9CYAN</name>
<dbReference type="STRING" id="1173022.Cri9333_4523"/>